<comment type="subcellular location">
    <subcellularLocation>
        <location evidence="1">Membrane</location>
        <topology evidence="1">Single-pass membrane protein</topology>
    </subcellularLocation>
</comment>
<dbReference type="GO" id="GO:0009306">
    <property type="term" value="P:protein secretion"/>
    <property type="evidence" value="ECO:0007669"/>
    <property type="project" value="InterPro"/>
</dbReference>
<evidence type="ECO:0000256" key="1">
    <source>
        <dbReference type="ARBA" id="ARBA00004167"/>
    </source>
</evidence>
<sequence length="1305" mass="141104">MTEQEQKPAQSAVKKREVFTARKPSRIRKIFCRSLLAAALLAGLIVAGLSAVVGTESGTKWALGLADKWLDGLTVGEVSGRLQQGLTLKNAAFSTDGVDVRVPYAHLRLDFGCLWRREICVEDIQIRQTQVAVNTDLIPPSQEEPEAESGPPERLNLPISVTVKNIGIDETSVAIDNNRLSLAHFKSAVSLNGKNGLTLAPTVLEGFSFRTTTTAKEQAEQAKREADQAAEKAQPMDWAALERTLTPAFLGELNEIILPFDIHITDIEGKDWSYEARQDDVITQNIRIPELRIQADATGYDVALQTFSVNSSLGTLNGSGKMQLNGEMPVDFRIHSDVEPIISDKQTLLPKSTLELTLSGALKNVTALTLNTTGGLNAALVGQVELAKNKMPLSLQLTGDAAQYPFSATDPLKLSHVNLHVTGDLLDYRATLSAQAEGMGVPHTRLDFAGSGKLYEATIEKLQLNALDGSLNANGNAAWKDGVSWQGAVDLSKINVGNYVKSFPAVLSGKLSSDGQVNGENWRINVPELDINGMVSKRPLALTGKLTSSQSELLNLSDLRLTYGENKITVKGILSEKSDFRLDINAPDLRGLVPDLSASLNGKVALTGRMTAPDLEADLTGGQIQFQDLHLAALKVKSKINSEPMVQGNADIALEGFRYGDGVRLNHATLTIKGNEKNHELHLHSQGEPVAANLDLAGNFDRTSQVWKGVIHQTDIHSPVGEFKNNQLHVTYDNKAVNANVSAHCWTNPDIELCFPKAFNAGKTGDIAFDLKKLDLNLVNKLTGNEMLKGHLRSQGNVAWFTDKPLKLDVKLDGNNINVAQKLDYRTFKLGIPKLSLTAKMENNNLNAVSDIQLQNQGGLTANLTIQDVAQGRKLGGDLNIHRLNLNLVNQLLSNGENVSGDVNANLKFAGNLDKPLLNGDFRINRINAVVNAMPFRVNNGELALQFHGNRSTLNGYIQTPESRLDLDGDADWASLENWRTRVHAEAKNFYLNIPSMAKLKVSPNVEMKAGPTLLELTGLVDIPWGRIAIESLPESAVSVSSDEVILDDRTSRAKLTYIPAETKDGMAIRSDLKIHIGDDVNINAYGLNSQLEGLLVVKQAKGALGLYGGIDLKRGRYASFGQDLLIRKGLITFSGLPSQPMLNIEAIRNPEAMEDSKITAGIKVIGLADAPEVTVFSEPSMPQDQALSYILTGRSLENSGEAGSGGSIGAALLGMGLAKSGKVVGNIGETFGISDLNVGTAGVGDSSKVVVSGNLTKDLQIKYGVGLFDGLAEVTLRYRLLPRLYLQSVSGVNQAFDLLYQFEF</sequence>
<name>A0AAW6QE88_9PAST</name>
<dbReference type="GO" id="GO:0005886">
    <property type="term" value="C:plasma membrane"/>
    <property type="evidence" value="ECO:0007669"/>
    <property type="project" value="InterPro"/>
</dbReference>
<dbReference type="RefSeq" id="WP_317477651.1">
    <property type="nucleotide sequence ID" value="NZ_JARQTW010000015.1"/>
</dbReference>
<dbReference type="EMBL" id="JARQTW010000015">
    <property type="protein sequence ID" value="MDG2950697.1"/>
    <property type="molecule type" value="Genomic_DNA"/>
</dbReference>
<evidence type="ECO:0000256" key="4">
    <source>
        <dbReference type="ARBA" id="ARBA00023136"/>
    </source>
</evidence>
<feature type="region of interest" description="Disordered" evidence="5">
    <location>
        <begin position="136"/>
        <end position="155"/>
    </location>
</feature>
<protein>
    <submittedName>
        <fullName evidence="8">Translocation/assembly module TamB</fullName>
    </submittedName>
</protein>
<dbReference type="GO" id="GO:0097347">
    <property type="term" value="C:TAM protein secretion complex"/>
    <property type="evidence" value="ECO:0007669"/>
    <property type="project" value="TreeGrafter"/>
</dbReference>
<dbReference type="PANTHER" id="PTHR36985:SF1">
    <property type="entry name" value="TRANSLOCATION AND ASSEMBLY MODULE SUBUNIT TAMB"/>
    <property type="match status" value="1"/>
</dbReference>
<dbReference type="PANTHER" id="PTHR36985">
    <property type="entry name" value="TRANSLOCATION AND ASSEMBLY MODULE SUBUNIT TAMB"/>
    <property type="match status" value="1"/>
</dbReference>
<keyword evidence="3 6" id="KW-1133">Transmembrane helix</keyword>
<proteinExistence type="predicted"/>
<gene>
    <name evidence="8" type="ORF">P7M15_09265</name>
</gene>
<evidence type="ECO:0000259" key="7">
    <source>
        <dbReference type="Pfam" id="PF04357"/>
    </source>
</evidence>
<evidence type="ECO:0000256" key="2">
    <source>
        <dbReference type="ARBA" id="ARBA00022692"/>
    </source>
</evidence>
<keyword evidence="4 6" id="KW-0472">Membrane</keyword>
<comment type="caution">
    <text evidence="8">The sequence shown here is derived from an EMBL/GenBank/DDBJ whole genome shotgun (WGS) entry which is preliminary data.</text>
</comment>
<dbReference type="Pfam" id="PF04357">
    <property type="entry name" value="TamB"/>
    <property type="match status" value="1"/>
</dbReference>
<evidence type="ECO:0000256" key="3">
    <source>
        <dbReference type="ARBA" id="ARBA00022989"/>
    </source>
</evidence>
<organism evidence="8 9">
    <name type="scientific">Exercitatus varius</name>
    <dbReference type="NCBI Taxonomy" id="67857"/>
    <lineage>
        <taxon>Bacteria</taxon>
        <taxon>Pseudomonadati</taxon>
        <taxon>Pseudomonadota</taxon>
        <taxon>Gammaproteobacteria</taxon>
        <taxon>Pasteurellales</taxon>
        <taxon>Pasteurellaceae</taxon>
        <taxon>Exercitatus</taxon>
    </lineage>
</organism>
<keyword evidence="2 6" id="KW-0812">Transmembrane</keyword>
<dbReference type="Proteomes" id="UP001214976">
    <property type="component" value="Unassembled WGS sequence"/>
</dbReference>
<feature type="transmembrane region" description="Helical" evidence="6">
    <location>
        <begin position="30"/>
        <end position="53"/>
    </location>
</feature>
<evidence type="ECO:0000313" key="8">
    <source>
        <dbReference type="EMBL" id="MDG2950697.1"/>
    </source>
</evidence>
<evidence type="ECO:0000256" key="5">
    <source>
        <dbReference type="SAM" id="MobiDB-lite"/>
    </source>
</evidence>
<feature type="domain" description="Translocation and assembly module TamB C-terminal" evidence="7">
    <location>
        <begin position="963"/>
        <end position="1305"/>
    </location>
</feature>
<reference evidence="8" key="1">
    <citation type="submission" date="2023-03" db="EMBL/GenBank/DDBJ databases">
        <title>Classification of Bisgaard taxon 6 and taxon 10 as Exercitatus varius gen. nov., spec. nov.</title>
        <authorList>
            <person name="Christensen H."/>
        </authorList>
    </citation>
    <scope>NUCLEOTIDE SEQUENCE</scope>
    <source>
        <strain evidence="8">86116</strain>
    </source>
</reference>
<accession>A0AAW6QE88</accession>
<evidence type="ECO:0000313" key="9">
    <source>
        <dbReference type="Proteomes" id="UP001214976"/>
    </source>
</evidence>
<evidence type="ECO:0000256" key="6">
    <source>
        <dbReference type="SAM" id="Phobius"/>
    </source>
</evidence>
<dbReference type="InterPro" id="IPR007452">
    <property type="entry name" value="TamB_C"/>
</dbReference>